<comment type="caution">
    <text evidence="1">The sequence shown here is derived from an EMBL/GenBank/DDBJ whole genome shotgun (WGS) entry which is preliminary data.</text>
</comment>
<accession>A0AAV5ATD0</accession>
<dbReference type="AlphaFoldDB" id="A0AAV5ATD0"/>
<protein>
    <submittedName>
        <fullName evidence="1">Uncharacterized protein</fullName>
    </submittedName>
</protein>
<keyword evidence="2" id="KW-1185">Reference proteome</keyword>
<reference evidence="1" key="1">
    <citation type="submission" date="2021-10" db="EMBL/GenBank/DDBJ databases">
        <title>De novo Genome Assembly of Clathrus columnatus (Basidiomycota, Fungi) Using Illumina and Nanopore Sequence Data.</title>
        <authorList>
            <person name="Ogiso-Tanaka E."/>
            <person name="Itagaki H."/>
            <person name="Hosoya T."/>
            <person name="Hosaka K."/>
        </authorList>
    </citation>
    <scope>NUCLEOTIDE SEQUENCE</scope>
    <source>
        <strain evidence="1">MO-923</strain>
    </source>
</reference>
<evidence type="ECO:0000313" key="2">
    <source>
        <dbReference type="Proteomes" id="UP001050691"/>
    </source>
</evidence>
<dbReference type="Proteomes" id="UP001050691">
    <property type="component" value="Unassembled WGS sequence"/>
</dbReference>
<name>A0AAV5ATD0_9AGAM</name>
<organism evidence="1 2">
    <name type="scientific">Clathrus columnatus</name>
    <dbReference type="NCBI Taxonomy" id="1419009"/>
    <lineage>
        <taxon>Eukaryota</taxon>
        <taxon>Fungi</taxon>
        <taxon>Dikarya</taxon>
        <taxon>Basidiomycota</taxon>
        <taxon>Agaricomycotina</taxon>
        <taxon>Agaricomycetes</taxon>
        <taxon>Phallomycetidae</taxon>
        <taxon>Phallales</taxon>
        <taxon>Clathraceae</taxon>
        <taxon>Clathrus</taxon>
    </lineage>
</organism>
<dbReference type="EMBL" id="BPWL01000010">
    <property type="protein sequence ID" value="GJJ15160.1"/>
    <property type="molecule type" value="Genomic_DNA"/>
</dbReference>
<evidence type="ECO:0000313" key="1">
    <source>
        <dbReference type="EMBL" id="GJJ15160.1"/>
    </source>
</evidence>
<sequence>MAHRSQALIRPENPAVYSKFRIEAIDYNPETDFKELTILNVNSDVAVIKFSSIDAEKSPPEYNLIEIWEKPSDRTGLARISGHIGEGKIYLLTDKGVIIKGDIVGGPVESQSITGTGTWTKG</sequence>
<gene>
    <name evidence="1" type="ORF">Clacol_009435</name>
</gene>
<proteinExistence type="predicted"/>